<evidence type="ECO:0000256" key="3">
    <source>
        <dbReference type="ARBA" id="ARBA00022679"/>
    </source>
</evidence>
<keyword evidence="7" id="KW-0067">ATP-binding</keyword>
<evidence type="ECO:0000256" key="8">
    <source>
        <dbReference type="ARBA" id="ARBA00023157"/>
    </source>
</evidence>
<evidence type="ECO:0000313" key="14">
    <source>
        <dbReference type="EMBL" id="KAJ9568042.1"/>
    </source>
</evidence>
<dbReference type="Proteomes" id="UP001172457">
    <property type="component" value="Chromosome 1"/>
</dbReference>
<dbReference type="PANTHER" id="PTHR32444">
    <property type="entry name" value="BULB-TYPE LECTIN DOMAIN-CONTAINING PROTEIN"/>
    <property type="match status" value="1"/>
</dbReference>
<dbReference type="GO" id="GO:0005524">
    <property type="term" value="F:ATP binding"/>
    <property type="evidence" value="ECO:0007669"/>
    <property type="project" value="UniProtKB-KW"/>
</dbReference>
<dbReference type="AlphaFoldDB" id="A0AA38WPE4"/>
<dbReference type="InterPro" id="IPR000719">
    <property type="entry name" value="Prot_kinase_dom"/>
</dbReference>
<accession>A0AA38WPE4</accession>
<evidence type="ECO:0000313" key="15">
    <source>
        <dbReference type="Proteomes" id="UP001172457"/>
    </source>
</evidence>
<dbReference type="SMART" id="SM00219">
    <property type="entry name" value="TyrKc"/>
    <property type="match status" value="1"/>
</dbReference>
<sequence>MFEELLCMAYANVLKRGGNGCMLWTGDLVDIQEAPSFTSEIYVRLAFSDLGSRKKKRKMIPLIIALVVGMSIMLGVMFVLWRKWKKNPVPKGEDEQVGNDTDQLYTEESHKDDLELPLFNLSEIAKATHNFSFNNKLGEGGYGPVYKGVLQDGKEVAVKRLSKNVQSRTDEFKNEVICISKLQHRNLVRLLGCCIQGNEKMLIYEYMPIKVLITSYSMKAGENYLIGPHASTLSTDCPWLQYLHEDSDSGLSIEILKRAIF</sequence>
<dbReference type="InterPro" id="IPR003609">
    <property type="entry name" value="Pan_app"/>
</dbReference>
<dbReference type="GO" id="GO:0004674">
    <property type="term" value="F:protein serine/threonine kinase activity"/>
    <property type="evidence" value="ECO:0007669"/>
    <property type="project" value="UniProtKB-KW"/>
</dbReference>
<evidence type="ECO:0000259" key="13">
    <source>
        <dbReference type="PROSITE" id="PS50011"/>
    </source>
</evidence>
<keyword evidence="2" id="KW-0723">Serine/threonine-protein kinase</keyword>
<dbReference type="SUPFAM" id="SSF56112">
    <property type="entry name" value="Protein kinase-like (PK-like)"/>
    <property type="match status" value="1"/>
</dbReference>
<dbReference type="InterPro" id="IPR001245">
    <property type="entry name" value="Ser-Thr/Tyr_kinase_cat_dom"/>
</dbReference>
<evidence type="ECO:0000256" key="7">
    <source>
        <dbReference type="ARBA" id="ARBA00022840"/>
    </source>
</evidence>
<keyword evidence="15" id="KW-1185">Reference proteome</keyword>
<evidence type="ECO:0000256" key="4">
    <source>
        <dbReference type="ARBA" id="ARBA00022729"/>
    </source>
</evidence>
<keyword evidence="6" id="KW-0418">Kinase</keyword>
<keyword evidence="12" id="KW-0472">Membrane</keyword>
<evidence type="ECO:0000256" key="5">
    <source>
        <dbReference type="ARBA" id="ARBA00022741"/>
    </source>
</evidence>
<dbReference type="GO" id="GO:0004713">
    <property type="term" value="F:protein tyrosine kinase activity"/>
    <property type="evidence" value="ECO:0007669"/>
    <property type="project" value="InterPro"/>
</dbReference>
<gene>
    <name evidence="14" type="ORF">OSB04_004008</name>
</gene>
<evidence type="ECO:0000256" key="9">
    <source>
        <dbReference type="ARBA" id="ARBA00023180"/>
    </source>
</evidence>
<dbReference type="PANTHER" id="PTHR32444:SF232">
    <property type="entry name" value="S-LOCUS GLYCOPROTEIN"/>
    <property type="match status" value="1"/>
</dbReference>
<dbReference type="EC" id="2.7.11.1" evidence="1"/>
<dbReference type="Pfam" id="PF07714">
    <property type="entry name" value="PK_Tyr_Ser-Thr"/>
    <property type="match status" value="1"/>
</dbReference>
<evidence type="ECO:0000256" key="1">
    <source>
        <dbReference type="ARBA" id="ARBA00012513"/>
    </source>
</evidence>
<evidence type="ECO:0000256" key="6">
    <source>
        <dbReference type="ARBA" id="ARBA00022777"/>
    </source>
</evidence>
<keyword evidence="8" id="KW-1015">Disulfide bond</keyword>
<keyword evidence="12" id="KW-1133">Transmembrane helix</keyword>
<keyword evidence="5" id="KW-0547">Nucleotide-binding</keyword>
<comment type="catalytic activity">
    <reaction evidence="11">
        <text>L-seryl-[protein] + ATP = O-phospho-L-seryl-[protein] + ADP + H(+)</text>
        <dbReference type="Rhea" id="RHEA:17989"/>
        <dbReference type="Rhea" id="RHEA-COMP:9863"/>
        <dbReference type="Rhea" id="RHEA-COMP:11604"/>
        <dbReference type="ChEBI" id="CHEBI:15378"/>
        <dbReference type="ChEBI" id="CHEBI:29999"/>
        <dbReference type="ChEBI" id="CHEBI:30616"/>
        <dbReference type="ChEBI" id="CHEBI:83421"/>
        <dbReference type="ChEBI" id="CHEBI:456216"/>
        <dbReference type="EC" id="2.7.11.1"/>
    </reaction>
</comment>
<dbReference type="InterPro" id="IPR011009">
    <property type="entry name" value="Kinase-like_dom_sf"/>
</dbReference>
<dbReference type="EMBL" id="JARYMX010000001">
    <property type="protein sequence ID" value="KAJ9568042.1"/>
    <property type="molecule type" value="Genomic_DNA"/>
</dbReference>
<dbReference type="PROSITE" id="PS50011">
    <property type="entry name" value="PROTEIN_KINASE_DOM"/>
    <property type="match status" value="1"/>
</dbReference>
<protein>
    <recommendedName>
        <fullName evidence="1">non-specific serine/threonine protein kinase</fullName>
        <ecNumber evidence="1">2.7.11.1</ecNumber>
    </recommendedName>
</protein>
<dbReference type="InterPro" id="IPR020635">
    <property type="entry name" value="Tyr_kinase_cat_dom"/>
</dbReference>
<dbReference type="Gene3D" id="3.30.200.20">
    <property type="entry name" value="Phosphorylase Kinase, domain 1"/>
    <property type="match status" value="1"/>
</dbReference>
<feature type="domain" description="Protein kinase" evidence="13">
    <location>
        <begin position="131"/>
        <end position="261"/>
    </location>
</feature>
<dbReference type="Pfam" id="PF08276">
    <property type="entry name" value="PAN_2"/>
    <property type="match status" value="1"/>
</dbReference>
<proteinExistence type="predicted"/>
<keyword evidence="9" id="KW-0325">Glycoprotein</keyword>
<keyword evidence="12" id="KW-0812">Transmembrane</keyword>
<keyword evidence="4" id="KW-0732">Signal</keyword>
<comment type="catalytic activity">
    <reaction evidence="10">
        <text>L-threonyl-[protein] + ATP = O-phospho-L-threonyl-[protein] + ADP + H(+)</text>
        <dbReference type="Rhea" id="RHEA:46608"/>
        <dbReference type="Rhea" id="RHEA-COMP:11060"/>
        <dbReference type="Rhea" id="RHEA-COMP:11605"/>
        <dbReference type="ChEBI" id="CHEBI:15378"/>
        <dbReference type="ChEBI" id="CHEBI:30013"/>
        <dbReference type="ChEBI" id="CHEBI:30616"/>
        <dbReference type="ChEBI" id="CHEBI:61977"/>
        <dbReference type="ChEBI" id="CHEBI:456216"/>
        <dbReference type="EC" id="2.7.11.1"/>
    </reaction>
</comment>
<dbReference type="FunFam" id="3.30.200.20:FF:000195">
    <property type="entry name" value="G-type lectin S-receptor-like serine/threonine-protein kinase"/>
    <property type="match status" value="1"/>
</dbReference>
<comment type="caution">
    <text evidence="14">The sequence shown here is derived from an EMBL/GenBank/DDBJ whole genome shotgun (WGS) entry which is preliminary data.</text>
</comment>
<evidence type="ECO:0000256" key="2">
    <source>
        <dbReference type="ARBA" id="ARBA00022527"/>
    </source>
</evidence>
<organism evidence="14 15">
    <name type="scientific">Centaurea solstitialis</name>
    <name type="common">yellow star-thistle</name>
    <dbReference type="NCBI Taxonomy" id="347529"/>
    <lineage>
        <taxon>Eukaryota</taxon>
        <taxon>Viridiplantae</taxon>
        <taxon>Streptophyta</taxon>
        <taxon>Embryophyta</taxon>
        <taxon>Tracheophyta</taxon>
        <taxon>Spermatophyta</taxon>
        <taxon>Magnoliopsida</taxon>
        <taxon>eudicotyledons</taxon>
        <taxon>Gunneridae</taxon>
        <taxon>Pentapetalae</taxon>
        <taxon>asterids</taxon>
        <taxon>campanulids</taxon>
        <taxon>Asterales</taxon>
        <taxon>Asteraceae</taxon>
        <taxon>Carduoideae</taxon>
        <taxon>Cardueae</taxon>
        <taxon>Centaureinae</taxon>
        <taxon>Centaurea</taxon>
    </lineage>
</organism>
<evidence type="ECO:0000256" key="10">
    <source>
        <dbReference type="ARBA" id="ARBA00047899"/>
    </source>
</evidence>
<name>A0AA38WPE4_9ASTR</name>
<keyword evidence="3" id="KW-0808">Transferase</keyword>
<reference evidence="14" key="1">
    <citation type="submission" date="2023-03" db="EMBL/GenBank/DDBJ databases">
        <title>Chromosome-scale reference genome and RAD-based genetic map of yellow starthistle (Centaurea solstitialis) reveal putative structural variation and QTLs associated with invader traits.</title>
        <authorList>
            <person name="Reatini B."/>
            <person name="Cang F.A."/>
            <person name="Jiang Q."/>
            <person name="Mckibben M.T.W."/>
            <person name="Barker M.S."/>
            <person name="Rieseberg L.H."/>
            <person name="Dlugosch K.M."/>
        </authorList>
    </citation>
    <scope>NUCLEOTIDE SEQUENCE</scope>
    <source>
        <strain evidence="14">CAN-66</strain>
        <tissue evidence="14">Leaf</tissue>
    </source>
</reference>
<feature type="transmembrane region" description="Helical" evidence="12">
    <location>
        <begin position="60"/>
        <end position="81"/>
    </location>
</feature>
<evidence type="ECO:0000256" key="11">
    <source>
        <dbReference type="ARBA" id="ARBA00048679"/>
    </source>
</evidence>
<evidence type="ECO:0000256" key="12">
    <source>
        <dbReference type="SAM" id="Phobius"/>
    </source>
</evidence>